<comment type="caution">
    <text evidence="1">The sequence shown here is derived from an EMBL/GenBank/DDBJ whole genome shotgun (WGS) entry which is preliminary data.</text>
</comment>
<evidence type="ECO:0000313" key="1">
    <source>
        <dbReference type="EMBL" id="GBN95019.1"/>
    </source>
</evidence>
<organism evidence="1 2">
    <name type="scientific">Araneus ventricosus</name>
    <name type="common">Orbweaver spider</name>
    <name type="synonym">Epeira ventricosa</name>
    <dbReference type="NCBI Taxonomy" id="182803"/>
    <lineage>
        <taxon>Eukaryota</taxon>
        <taxon>Metazoa</taxon>
        <taxon>Ecdysozoa</taxon>
        <taxon>Arthropoda</taxon>
        <taxon>Chelicerata</taxon>
        <taxon>Arachnida</taxon>
        <taxon>Araneae</taxon>
        <taxon>Araneomorphae</taxon>
        <taxon>Entelegynae</taxon>
        <taxon>Araneoidea</taxon>
        <taxon>Araneidae</taxon>
        <taxon>Araneus</taxon>
    </lineage>
</organism>
<name>A0A4Y2T6J5_ARAVE</name>
<sequence>MGQSGSKWNSPFQKETVPFIMEQSRSNCDFPVQNGTVPFKRGRVPLKMGLFHSNWDSPVQNGTYGHIMYICKMMVMDLDLTSSRVPLLDNLLITNLLTAKKTRSR</sequence>
<dbReference type="EMBL" id="BGPR01025812">
    <property type="protein sequence ID" value="GBN95019.1"/>
    <property type="molecule type" value="Genomic_DNA"/>
</dbReference>
<reference evidence="1 2" key="1">
    <citation type="journal article" date="2019" name="Sci. Rep.">
        <title>Orb-weaving spider Araneus ventricosus genome elucidates the spidroin gene catalogue.</title>
        <authorList>
            <person name="Kono N."/>
            <person name="Nakamura H."/>
            <person name="Ohtoshi R."/>
            <person name="Moran D.A.P."/>
            <person name="Shinohara A."/>
            <person name="Yoshida Y."/>
            <person name="Fujiwara M."/>
            <person name="Mori M."/>
            <person name="Tomita M."/>
            <person name="Arakawa K."/>
        </authorList>
    </citation>
    <scope>NUCLEOTIDE SEQUENCE [LARGE SCALE GENOMIC DNA]</scope>
</reference>
<dbReference type="Proteomes" id="UP000499080">
    <property type="component" value="Unassembled WGS sequence"/>
</dbReference>
<gene>
    <name evidence="1" type="ORF">AVEN_58154_1</name>
</gene>
<protein>
    <submittedName>
        <fullName evidence="1">Uncharacterized protein</fullName>
    </submittedName>
</protein>
<dbReference type="AlphaFoldDB" id="A0A4Y2T6J5"/>
<keyword evidence="2" id="KW-1185">Reference proteome</keyword>
<proteinExistence type="predicted"/>
<accession>A0A4Y2T6J5</accession>
<evidence type="ECO:0000313" key="2">
    <source>
        <dbReference type="Proteomes" id="UP000499080"/>
    </source>
</evidence>